<dbReference type="Proteomes" id="UP001418222">
    <property type="component" value="Unassembled WGS sequence"/>
</dbReference>
<dbReference type="EMBL" id="JBBWWQ010000012">
    <property type="protein sequence ID" value="KAK8934086.1"/>
    <property type="molecule type" value="Genomic_DNA"/>
</dbReference>
<evidence type="ECO:0000313" key="4">
    <source>
        <dbReference type="Proteomes" id="UP001418222"/>
    </source>
</evidence>
<organism evidence="3 4">
    <name type="scientific">Platanthera zijinensis</name>
    <dbReference type="NCBI Taxonomy" id="2320716"/>
    <lineage>
        <taxon>Eukaryota</taxon>
        <taxon>Viridiplantae</taxon>
        <taxon>Streptophyta</taxon>
        <taxon>Embryophyta</taxon>
        <taxon>Tracheophyta</taxon>
        <taxon>Spermatophyta</taxon>
        <taxon>Magnoliopsida</taxon>
        <taxon>Liliopsida</taxon>
        <taxon>Asparagales</taxon>
        <taxon>Orchidaceae</taxon>
        <taxon>Orchidoideae</taxon>
        <taxon>Orchideae</taxon>
        <taxon>Orchidinae</taxon>
        <taxon>Platanthera</taxon>
    </lineage>
</organism>
<reference evidence="3 4" key="1">
    <citation type="journal article" date="2022" name="Nat. Plants">
        <title>Genomes of leafy and leafless Platanthera orchids illuminate the evolution of mycoheterotrophy.</title>
        <authorList>
            <person name="Li M.H."/>
            <person name="Liu K.W."/>
            <person name="Li Z."/>
            <person name="Lu H.C."/>
            <person name="Ye Q.L."/>
            <person name="Zhang D."/>
            <person name="Wang J.Y."/>
            <person name="Li Y.F."/>
            <person name="Zhong Z.M."/>
            <person name="Liu X."/>
            <person name="Yu X."/>
            <person name="Liu D.K."/>
            <person name="Tu X.D."/>
            <person name="Liu B."/>
            <person name="Hao Y."/>
            <person name="Liao X.Y."/>
            <person name="Jiang Y.T."/>
            <person name="Sun W.H."/>
            <person name="Chen J."/>
            <person name="Chen Y.Q."/>
            <person name="Ai Y."/>
            <person name="Zhai J.W."/>
            <person name="Wu S.S."/>
            <person name="Zhou Z."/>
            <person name="Hsiao Y.Y."/>
            <person name="Wu W.L."/>
            <person name="Chen Y.Y."/>
            <person name="Lin Y.F."/>
            <person name="Hsu J.L."/>
            <person name="Li C.Y."/>
            <person name="Wang Z.W."/>
            <person name="Zhao X."/>
            <person name="Zhong W.Y."/>
            <person name="Ma X.K."/>
            <person name="Ma L."/>
            <person name="Huang J."/>
            <person name="Chen G.Z."/>
            <person name="Huang M.Z."/>
            <person name="Huang L."/>
            <person name="Peng D.H."/>
            <person name="Luo Y.B."/>
            <person name="Zou S.Q."/>
            <person name="Chen S.P."/>
            <person name="Lan S."/>
            <person name="Tsai W.C."/>
            <person name="Van de Peer Y."/>
            <person name="Liu Z.J."/>
        </authorList>
    </citation>
    <scope>NUCLEOTIDE SEQUENCE [LARGE SCALE GENOMIC DNA]</scope>
    <source>
        <strain evidence="3">Lor287</strain>
    </source>
</reference>
<sequence>MLSGRTADMFTWNDFSTTLASWFVPLSKRRRLQEKYLRLIQGDRTVMIYERELTHLSRFAGTMQRGENEKCSRFVDGLRDSLRQSLMTMLNVDYKSLVDTARKLEAGRRCKSMTVSVRNDLRMHLSSSRARIARVENGTRNRGQEPKEVTRLGPR</sequence>
<proteinExistence type="predicted"/>
<feature type="region of interest" description="Disordered" evidence="1">
    <location>
        <begin position="134"/>
        <end position="155"/>
    </location>
</feature>
<evidence type="ECO:0000313" key="3">
    <source>
        <dbReference type="EMBL" id="KAK8934086.1"/>
    </source>
</evidence>
<feature type="domain" description="Retrotransposon gag" evidence="2">
    <location>
        <begin position="6"/>
        <end position="80"/>
    </location>
</feature>
<dbReference type="Pfam" id="PF03732">
    <property type="entry name" value="Retrotrans_gag"/>
    <property type="match status" value="1"/>
</dbReference>
<comment type="caution">
    <text evidence="3">The sequence shown here is derived from an EMBL/GenBank/DDBJ whole genome shotgun (WGS) entry which is preliminary data.</text>
</comment>
<name>A0AAP0BAA4_9ASPA</name>
<protein>
    <recommendedName>
        <fullName evidence="2">Retrotransposon gag domain-containing protein</fullName>
    </recommendedName>
</protein>
<evidence type="ECO:0000259" key="2">
    <source>
        <dbReference type="Pfam" id="PF03732"/>
    </source>
</evidence>
<evidence type="ECO:0000256" key="1">
    <source>
        <dbReference type="SAM" id="MobiDB-lite"/>
    </source>
</evidence>
<accession>A0AAP0BAA4</accession>
<dbReference type="InterPro" id="IPR005162">
    <property type="entry name" value="Retrotrans_gag_dom"/>
</dbReference>
<dbReference type="AlphaFoldDB" id="A0AAP0BAA4"/>
<keyword evidence="4" id="KW-1185">Reference proteome</keyword>
<gene>
    <name evidence="3" type="ORF">KSP39_PZI014533</name>
</gene>